<dbReference type="EMBL" id="BNJF01000001">
    <property type="protein sequence ID" value="GHO42158.1"/>
    <property type="molecule type" value="Genomic_DNA"/>
</dbReference>
<keyword evidence="1" id="KW-0472">Membrane</keyword>
<gene>
    <name evidence="2" type="ORF">KSX_03210</name>
</gene>
<dbReference type="AlphaFoldDB" id="A0A8J3HWJ4"/>
<name>A0A8J3HWJ4_9CHLR</name>
<feature type="transmembrane region" description="Helical" evidence="1">
    <location>
        <begin position="12"/>
        <end position="32"/>
    </location>
</feature>
<keyword evidence="1" id="KW-0812">Transmembrane</keyword>
<evidence type="ECO:0000313" key="3">
    <source>
        <dbReference type="Proteomes" id="UP000612362"/>
    </source>
</evidence>
<evidence type="ECO:0000256" key="1">
    <source>
        <dbReference type="SAM" id="Phobius"/>
    </source>
</evidence>
<reference evidence="2" key="1">
    <citation type="submission" date="2020-10" db="EMBL/GenBank/DDBJ databases">
        <title>Taxonomic study of unclassified bacteria belonging to the class Ktedonobacteria.</title>
        <authorList>
            <person name="Yabe S."/>
            <person name="Wang C.M."/>
            <person name="Zheng Y."/>
            <person name="Sakai Y."/>
            <person name="Cavaletti L."/>
            <person name="Monciardini P."/>
            <person name="Donadio S."/>
        </authorList>
    </citation>
    <scope>NUCLEOTIDE SEQUENCE</scope>
    <source>
        <strain evidence="2">SOSP1-1</strain>
    </source>
</reference>
<feature type="transmembrane region" description="Helical" evidence="1">
    <location>
        <begin position="219"/>
        <end position="243"/>
    </location>
</feature>
<evidence type="ECO:0000313" key="2">
    <source>
        <dbReference type="EMBL" id="GHO42158.1"/>
    </source>
</evidence>
<sequence>MDNPNTTPTRQLIIILTMVIAGMYILYANLYADCFRHKISNTASWSPTVFRGETIALRVDPHVTTVNDLWGSRAIILHLAGLKDVQLAPPKPSNWGDTIFTSNKRDRQALTFNLSYTFPSSLAGPDRQIVDGTITGDVFYPEPFGAFEFQDKTVHINIPVHAHLIPSDEVPWKDIKIILYIIACLGMLVFVFTPAILLKYDKRNFWPTEHKKRYGMSRWLFLVVLYGGGLLIALVTFAGYGSASCYGEIYTLAGILIVLALVAVIATTITKKIQLQKTVDTLARRSSIYLLSRVESE</sequence>
<organism evidence="2 3">
    <name type="scientific">Ktedonospora formicarum</name>
    <dbReference type="NCBI Taxonomy" id="2778364"/>
    <lineage>
        <taxon>Bacteria</taxon>
        <taxon>Bacillati</taxon>
        <taxon>Chloroflexota</taxon>
        <taxon>Ktedonobacteria</taxon>
        <taxon>Ktedonobacterales</taxon>
        <taxon>Ktedonobacteraceae</taxon>
        <taxon>Ktedonospora</taxon>
    </lineage>
</organism>
<keyword evidence="1" id="KW-1133">Transmembrane helix</keyword>
<feature type="transmembrane region" description="Helical" evidence="1">
    <location>
        <begin position="177"/>
        <end position="198"/>
    </location>
</feature>
<dbReference type="Proteomes" id="UP000612362">
    <property type="component" value="Unassembled WGS sequence"/>
</dbReference>
<protein>
    <submittedName>
        <fullName evidence="2">Uncharacterized protein</fullName>
    </submittedName>
</protein>
<comment type="caution">
    <text evidence="2">The sequence shown here is derived from an EMBL/GenBank/DDBJ whole genome shotgun (WGS) entry which is preliminary data.</text>
</comment>
<feature type="transmembrane region" description="Helical" evidence="1">
    <location>
        <begin position="249"/>
        <end position="269"/>
    </location>
</feature>
<accession>A0A8J3HWJ4</accession>
<keyword evidence="3" id="KW-1185">Reference proteome</keyword>
<proteinExistence type="predicted"/>